<feature type="chain" id="PRO_5010379135" evidence="1">
    <location>
        <begin position="22"/>
        <end position="418"/>
    </location>
</feature>
<reference evidence="2 3" key="1">
    <citation type="submission" date="2016-02" db="EMBL/GenBank/DDBJ databases">
        <title>Genome analysis of coral dinoflagellate symbionts highlights evolutionary adaptations to a symbiotic lifestyle.</title>
        <authorList>
            <person name="Aranda M."/>
            <person name="Li Y."/>
            <person name="Liew Y.J."/>
            <person name="Baumgarten S."/>
            <person name="Simakov O."/>
            <person name="Wilson M."/>
            <person name="Piel J."/>
            <person name="Ashoor H."/>
            <person name="Bougouffa S."/>
            <person name="Bajic V.B."/>
            <person name="Ryu T."/>
            <person name="Ravasi T."/>
            <person name="Bayer T."/>
            <person name="Micklem G."/>
            <person name="Kim H."/>
            <person name="Bhak J."/>
            <person name="Lajeunesse T.C."/>
            <person name="Voolstra C.R."/>
        </authorList>
    </citation>
    <scope>NUCLEOTIDE SEQUENCE [LARGE SCALE GENOMIC DNA]</scope>
    <source>
        <strain evidence="2 3">CCMP2467</strain>
    </source>
</reference>
<protein>
    <submittedName>
        <fullName evidence="2">Uncharacterized protein</fullName>
    </submittedName>
</protein>
<evidence type="ECO:0000313" key="2">
    <source>
        <dbReference type="EMBL" id="OLP87925.1"/>
    </source>
</evidence>
<dbReference type="OrthoDB" id="539213at2759"/>
<accession>A0A1Q9CYE5</accession>
<organism evidence="2 3">
    <name type="scientific">Symbiodinium microadriaticum</name>
    <name type="common">Dinoflagellate</name>
    <name type="synonym">Zooxanthella microadriatica</name>
    <dbReference type="NCBI Taxonomy" id="2951"/>
    <lineage>
        <taxon>Eukaryota</taxon>
        <taxon>Sar</taxon>
        <taxon>Alveolata</taxon>
        <taxon>Dinophyceae</taxon>
        <taxon>Suessiales</taxon>
        <taxon>Symbiodiniaceae</taxon>
        <taxon>Symbiodinium</taxon>
    </lineage>
</organism>
<keyword evidence="3" id="KW-1185">Reference proteome</keyword>
<comment type="caution">
    <text evidence="2">The sequence shown here is derived from an EMBL/GenBank/DDBJ whole genome shotgun (WGS) entry which is preliminary data.</text>
</comment>
<name>A0A1Q9CYE5_SYMMI</name>
<keyword evidence="1" id="KW-0732">Signal</keyword>
<dbReference type="AlphaFoldDB" id="A0A1Q9CYE5"/>
<evidence type="ECO:0000313" key="3">
    <source>
        <dbReference type="Proteomes" id="UP000186817"/>
    </source>
</evidence>
<dbReference type="EMBL" id="LSRX01000835">
    <property type="protein sequence ID" value="OLP87925.1"/>
    <property type="molecule type" value="Genomic_DNA"/>
</dbReference>
<gene>
    <name evidence="2" type="ORF">AK812_SmicGene30789</name>
</gene>
<evidence type="ECO:0000256" key="1">
    <source>
        <dbReference type="SAM" id="SignalP"/>
    </source>
</evidence>
<sequence length="418" mass="45423">MEGAVKWATVIVAAMCWGMLGQEIAGLQAEGSELLERVLHFSRAVEAACGRTGCASALGSLTSHKIYSDGIANLMPTALVDSTAQVNLPAWKDVSCLVIVEPLVIQEECSLAALNQKPDQIRVAQESRRIGTWAVITLAVASRLSAVPPRQRGGASSSVAAVQGVQNTGNEWESKFFVEKTYWFKSGDLEIKFSKSEVNGSILETIADTGSEEEEAQADSDVEPLSAEERILSLLSTRQDVFKHQASEHGFMGCQTDEEEMIPAGPQGFAAIALDWDRLPRGRIDMLALCASIAQENDLVMDIDGIAETSAEKVCGAWVAFKAPVMLLAFVSSALPPSGDKQFRIREMMRACGIAGSEDTHQKAYGEILAIFKKNAETCKQMVSDKRYQFPFILEYLADEEVIREGREGANIAAKRSH</sequence>
<feature type="signal peptide" evidence="1">
    <location>
        <begin position="1"/>
        <end position="21"/>
    </location>
</feature>
<proteinExistence type="predicted"/>
<dbReference type="Proteomes" id="UP000186817">
    <property type="component" value="Unassembled WGS sequence"/>
</dbReference>